<organism evidence="2 3">
    <name type="scientific">Torulaspora delbrueckii</name>
    <name type="common">Yeast</name>
    <name type="synonym">Candida colliculosa</name>
    <dbReference type="NCBI Taxonomy" id="4950"/>
    <lineage>
        <taxon>Eukaryota</taxon>
        <taxon>Fungi</taxon>
        <taxon>Dikarya</taxon>
        <taxon>Ascomycota</taxon>
        <taxon>Saccharomycotina</taxon>
        <taxon>Saccharomycetes</taxon>
        <taxon>Saccharomycetales</taxon>
        <taxon>Saccharomycetaceae</taxon>
        <taxon>Torulaspora</taxon>
    </lineage>
</organism>
<dbReference type="GO" id="GO:0010494">
    <property type="term" value="C:cytoplasmic stress granule"/>
    <property type="evidence" value="ECO:0007669"/>
    <property type="project" value="EnsemblFungi"/>
</dbReference>
<dbReference type="Gene3D" id="1.10.286.70">
    <property type="entry name" value="Get5 dimerization domain"/>
    <property type="match status" value="1"/>
</dbReference>
<dbReference type="GO" id="GO:0006620">
    <property type="term" value="P:post-translational protein targeting to endoplasmic reticulum membrane"/>
    <property type="evidence" value="ECO:0007669"/>
    <property type="project" value="EnsemblFungi"/>
</dbReference>
<dbReference type="HOGENOM" id="CLU_1294717_0_0_1"/>
<sequence length="197" mass="21797">MASSPEHDFVSKFLTLATISDPALPADYKKPLQQVTNLGVALPPLRYKYDPNRARKASGNDKKDSPIKLTLKSVRPPKFSVECQFARNNTVSQVKQKLIEDGKVQSVEQLKLLLKGKVLHDSELLSGLIEDKATINVLISKAASSAEATPPLDSSPDPVTIQVPWHEIESTLRMSFVDPAQVAKTLDRLKRGWELTE</sequence>
<evidence type="ECO:0000313" key="3">
    <source>
        <dbReference type="Proteomes" id="UP000005627"/>
    </source>
</evidence>
<dbReference type="GO" id="GO:0072380">
    <property type="term" value="C:TRC complex"/>
    <property type="evidence" value="ECO:0007669"/>
    <property type="project" value="EnsemblFungi"/>
</dbReference>
<reference evidence="2 3" key="1">
    <citation type="journal article" date="2011" name="Proc. Natl. Acad. Sci. U.S.A.">
        <title>Evolutionary erosion of yeast sex chromosomes by mating-type switching accidents.</title>
        <authorList>
            <person name="Gordon J.L."/>
            <person name="Armisen D."/>
            <person name="Proux-Wera E."/>
            <person name="Oheigeartaigh S.S."/>
            <person name="Byrne K.P."/>
            <person name="Wolfe K.H."/>
        </authorList>
    </citation>
    <scope>NUCLEOTIDE SEQUENCE [LARGE SCALE GENOMIC DNA]</scope>
    <source>
        <strain evidence="3">ATCC 10662 / CBS 1146 / NBRC 0425 / NCYC 2629 / NRRL Y-866</strain>
    </source>
</reference>
<dbReference type="Pfam" id="PF18514">
    <property type="entry name" value="MDY2_C"/>
    <property type="match status" value="1"/>
</dbReference>
<keyword evidence="3" id="KW-1185">Reference proteome</keyword>
<proteinExistence type="predicted"/>
<dbReference type="eggNOG" id="KOG0011">
    <property type="taxonomic scope" value="Eukaryota"/>
</dbReference>
<gene>
    <name evidence="2" type="primary">TDEL0E00740</name>
    <name evidence="2" type="ORF">TDEL_0E00740</name>
</gene>
<protein>
    <recommendedName>
        <fullName evidence="1">Ubiquitin-like domain-containing protein</fullName>
    </recommendedName>
</protein>
<dbReference type="InterPro" id="IPR029071">
    <property type="entry name" value="Ubiquitin-like_domsf"/>
</dbReference>
<dbReference type="InterPro" id="IPR040474">
    <property type="entry name" value="MDY2_C"/>
</dbReference>
<dbReference type="GO" id="GO:0005634">
    <property type="term" value="C:nucleus"/>
    <property type="evidence" value="ECO:0007669"/>
    <property type="project" value="EnsemblFungi"/>
</dbReference>
<dbReference type="GO" id="GO:0030674">
    <property type="term" value="F:protein-macromolecule adaptor activity"/>
    <property type="evidence" value="ECO:0007669"/>
    <property type="project" value="EnsemblFungi"/>
</dbReference>
<accession>G8ZUM3</accession>
<dbReference type="AlphaFoldDB" id="G8ZUM3"/>
<evidence type="ECO:0000259" key="1">
    <source>
        <dbReference type="PROSITE" id="PS50053"/>
    </source>
</evidence>
<dbReference type="FunCoup" id="G8ZUM3">
    <property type="interactions" value="95"/>
</dbReference>
<dbReference type="KEGG" id="tdl:TDEL_0E00740"/>
<dbReference type="Pfam" id="PF16843">
    <property type="entry name" value="Get5_bdg"/>
    <property type="match status" value="1"/>
</dbReference>
<dbReference type="InParanoid" id="G8ZUM3"/>
<dbReference type="OrthoDB" id="4067208at2759"/>
<evidence type="ECO:0000313" key="2">
    <source>
        <dbReference type="EMBL" id="CCE92317.1"/>
    </source>
</evidence>
<feature type="domain" description="Ubiquitin-like" evidence="1">
    <location>
        <begin position="67"/>
        <end position="144"/>
    </location>
</feature>
<dbReference type="Pfam" id="PF00240">
    <property type="entry name" value="ubiquitin"/>
    <property type="match status" value="1"/>
</dbReference>
<dbReference type="GeneID" id="11503718"/>
<dbReference type="Gene3D" id="3.10.20.90">
    <property type="entry name" value="Phosphatidylinositol 3-kinase Catalytic Subunit, Chain A, domain 1"/>
    <property type="match status" value="1"/>
</dbReference>
<dbReference type="GO" id="GO:0000753">
    <property type="term" value="P:cell morphogenesis involved in conjugation with cellular fusion"/>
    <property type="evidence" value="ECO:0007669"/>
    <property type="project" value="EnsemblFungi"/>
</dbReference>
<dbReference type="PROSITE" id="PS50053">
    <property type="entry name" value="UBIQUITIN_2"/>
    <property type="match status" value="1"/>
</dbReference>
<dbReference type="InterPro" id="IPR000626">
    <property type="entry name" value="Ubiquitin-like_dom"/>
</dbReference>
<name>G8ZUM3_TORDE</name>
<dbReference type="STRING" id="1076872.G8ZUM3"/>
<dbReference type="EMBL" id="HE616746">
    <property type="protein sequence ID" value="CCE92317.1"/>
    <property type="molecule type" value="Genomic_DNA"/>
</dbReference>
<dbReference type="InterPro" id="IPR031765">
    <property type="entry name" value="Mdy2_get4-bd"/>
</dbReference>
<dbReference type="Gene3D" id="1.20.5.510">
    <property type="entry name" value="Single helix bin"/>
    <property type="match status" value="1"/>
</dbReference>
<dbReference type="SUPFAM" id="SSF54236">
    <property type="entry name" value="Ubiquitin-like"/>
    <property type="match status" value="1"/>
</dbReference>
<dbReference type="Proteomes" id="UP000005627">
    <property type="component" value="Chromosome 5"/>
</dbReference>
<dbReference type="RefSeq" id="XP_003681528.1">
    <property type="nucleotide sequence ID" value="XM_003681480.1"/>
</dbReference>